<accession>A0A6A8PI31</accession>
<organism evidence="1">
    <name type="scientific">Klebsiella pneumoniae</name>
    <dbReference type="NCBI Taxonomy" id="573"/>
    <lineage>
        <taxon>Bacteria</taxon>
        <taxon>Pseudomonadati</taxon>
        <taxon>Pseudomonadota</taxon>
        <taxon>Gammaproteobacteria</taxon>
        <taxon>Enterobacterales</taxon>
        <taxon>Enterobacteriaceae</taxon>
        <taxon>Klebsiella/Raoultella group</taxon>
        <taxon>Klebsiella</taxon>
        <taxon>Klebsiella pneumoniae complex</taxon>
    </lineage>
</organism>
<name>A0A6A8PI31_KLEPN</name>
<comment type="caution">
    <text evidence="1">The sequence shown here is derived from an EMBL/GenBank/DDBJ whole genome shotgun (WGS) entry which is preliminary data.</text>
</comment>
<dbReference type="EMBL" id="WJVX01000075">
    <property type="protein sequence ID" value="MRJ83788.1"/>
    <property type="molecule type" value="Genomic_DNA"/>
</dbReference>
<dbReference type="InterPro" id="IPR020353">
    <property type="entry name" value="Toxin_YafO"/>
</dbReference>
<dbReference type="RefSeq" id="WP_032414405.1">
    <property type="nucleotide sequence ID" value="NZ_BAABZX010000087.1"/>
</dbReference>
<dbReference type="Pfam" id="PF13957">
    <property type="entry name" value="YafO_toxin"/>
    <property type="match status" value="1"/>
</dbReference>
<proteinExistence type="predicted"/>
<evidence type="ECO:0008006" key="2">
    <source>
        <dbReference type="Google" id="ProtNLM"/>
    </source>
</evidence>
<sequence length="152" mass="17956">MHISVTYNPKTYDRFFAPVFTKFPSLEQSLLDDFVIYKATGKLPHYFGRDTLYDRPDEVKDAHMWHIHLELGMNKFEPPITPKGKHARKPDQATVQWHRTSDTCLVYVQNILDENQYSLLAVFHPWAHAEGQDYRQMRELAAVAKEFREDIF</sequence>
<evidence type="ECO:0000313" key="1">
    <source>
        <dbReference type="EMBL" id="MRJ83788.1"/>
    </source>
</evidence>
<reference evidence="1" key="1">
    <citation type="submission" date="2019-10" db="EMBL/GenBank/DDBJ databases">
        <title>Molecular typing, antibiotic resistance determination and virulence profiling for 36 multidrug-resistant clinical Klebsiella pneumoniae isolates using second- and third-generation sequencing.</title>
        <authorList>
            <person name="Shelenkov A."/>
            <person name="Mikhaylova Y."/>
            <person name="Yanushevich Y."/>
            <person name="Samoilov A."/>
            <person name="Petrova L."/>
            <person name="Fomina V."/>
            <person name="Gusarov V."/>
            <person name="Zamyatin M."/>
            <person name="Shagin D."/>
        </authorList>
    </citation>
    <scope>NUCLEOTIDE SEQUENCE</scope>
    <source>
        <strain evidence="1">CriePir152</strain>
    </source>
</reference>
<dbReference type="AlphaFoldDB" id="A0A6A8PI31"/>
<gene>
    <name evidence="1" type="ORF">GJJ20_28290</name>
</gene>
<protein>
    <recommendedName>
        <fullName evidence="2">Toxin YafO</fullName>
    </recommendedName>
</protein>